<feature type="compositionally biased region" description="Basic and acidic residues" evidence="1">
    <location>
        <begin position="1"/>
        <end position="11"/>
    </location>
</feature>
<reference evidence="2 3" key="1">
    <citation type="submission" date="2019-05" db="EMBL/GenBank/DDBJ databases">
        <title>Another draft genome of Portunus trituberculatus and its Hox gene families provides insights of decapod evolution.</title>
        <authorList>
            <person name="Jeong J.-H."/>
            <person name="Song I."/>
            <person name="Kim S."/>
            <person name="Choi T."/>
            <person name="Kim D."/>
            <person name="Ryu S."/>
            <person name="Kim W."/>
        </authorList>
    </citation>
    <scope>NUCLEOTIDE SEQUENCE [LARGE SCALE GENOMIC DNA]</scope>
    <source>
        <tissue evidence="2">Muscle</tissue>
    </source>
</reference>
<dbReference type="EMBL" id="VSRR010010940">
    <property type="protein sequence ID" value="MPC52516.1"/>
    <property type="molecule type" value="Genomic_DNA"/>
</dbReference>
<sequence>METRHGTEEVKHYRREHLGYTTPVRHSQGHHHSLEGRAAEGRSTQHHQVENIGQDAEADDDWRHHTVGDVAHVLNLRTQIFLHHAIHHAFRAHAHHLHASWYTTFTFVSAHVCHVLRERGRKIVKNSTRFR</sequence>
<feature type="region of interest" description="Disordered" evidence="1">
    <location>
        <begin position="1"/>
        <end position="49"/>
    </location>
</feature>
<proteinExistence type="predicted"/>
<gene>
    <name evidence="2" type="ORF">E2C01_046388</name>
</gene>
<evidence type="ECO:0000313" key="3">
    <source>
        <dbReference type="Proteomes" id="UP000324222"/>
    </source>
</evidence>
<protein>
    <submittedName>
        <fullName evidence="2">Uncharacterized protein</fullName>
    </submittedName>
</protein>
<comment type="caution">
    <text evidence="2">The sequence shown here is derived from an EMBL/GenBank/DDBJ whole genome shotgun (WGS) entry which is preliminary data.</text>
</comment>
<dbReference type="Proteomes" id="UP000324222">
    <property type="component" value="Unassembled WGS sequence"/>
</dbReference>
<accession>A0A5B7G4N0</accession>
<name>A0A5B7G4N0_PORTR</name>
<keyword evidence="3" id="KW-1185">Reference proteome</keyword>
<dbReference type="AlphaFoldDB" id="A0A5B7G4N0"/>
<evidence type="ECO:0000256" key="1">
    <source>
        <dbReference type="SAM" id="MobiDB-lite"/>
    </source>
</evidence>
<organism evidence="2 3">
    <name type="scientific">Portunus trituberculatus</name>
    <name type="common">Swimming crab</name>
    <name type="synonym">Neptunus trituberculatus</name>
    <dbReference type="NCBI Taxonomy" id="210409"/>
    <lineage>
        <taxon>Eukaryota</taxon>
        <taxon>Metazoa</taxon>
        <taxon>Ecdysozoa</taxon>
        <taxon>Arthropoda</taxon>
        <taxon>Crustacea</taxon>
        <taxon>Multicrustacea</taxon>
        <taxon>Malacostraca</taxon>
        <taxon>Eumalacostraca</taxon>
        <taxon>Eucarida</taxon>
        <taxon>Decapoda</taxon>
        <taxon>Pleocyemata</taxon>
        <taxon>Brachyura</taxon>
        <taxon>Eubrachyura</taxon>
        <taxon>Portunoidea</taxon>
        <taxon>Portunidae</taxon>
        <taxon>Portuninae</taxon>
        <taxon>Portunus</taxon>
    </lineage>
</organism>
<evidence type="ECO:0000313" key="2">
    <source>
        <dbReference type="EMBL" id="MPC52516.1"/>
    </source>
</evidence>